<dbReference type="Pfam" id="PF23213">
    <property type="entry name" value="DUF7065"/>
    <property type="match status" value="1"/>
</dbReference>
<protein>
    <recommendedName>
        <fullName evidence="4">AttH domain-containing protein</fullName>
    </recommendedName>
</protein>
<feature type="domain" description="DUF7064" evidence="1">
    <location>
        <begin position="189"/>
        <end position="304"/>
    </location>
</feature>
<dbReference type="InterPro" id="IPR055492">
    <property type="entry name" value="DUF7064"/>
</dbReference>
<evidence type="ECO:0000259" key="1">
    <source>
        <dbReference type="Pfam" id="PF23212"/>
    </source>
</evidence>
<dbReference type="SUPFAM" id="SSF159245">
    <property type="entry name" value="AttH-like"/>
    <property type="match status" value="1"/>
</dbReference>
<reference evidence="3" key="1">
    <citation type="submission" date="2022-12" db="EMBL/GenBank/DDBJ databases">
        <title>Paraconexibacter alkalitolerans sp. nov. and Baekduia alba sp. nov., isolated from soil and emended description of the genera Paraconexibacter (Chun et al., 2020) and Baekduia (An et al., 2020).</title>
        <authorList>
            <person name="Vieira S."/>
            <person name="Huber K.J."/>
            <person name="Geppert A."/>
            <person name="Wolf J."/>
            <person name="Neumann-Schaal M."/>
            <person name="Muesken M."/>
            <person name="Overmann J."/>
        </authorList>
    </citation>
    <scope>NUCLEOTIDE SEQUENCE</scope>
    <source>
        <strain evidence="3">AEG42_29</strain>
    </source>
</reference>
<sequence>MLNPVQDDWLAAEGWQAAGDDPQWSDSFYFGGGDAVRRTAFYTRIGRRPNEGTVDAAIGIWLADGRFALAFTRAEAGPADGPVAGGGLAFDPLLPGLVWRLRVAADARVYTRAEDLGVPGAPFERLPLGGELTFTGWTPPLHFDSGLTAQVAARHYEQPGSLAGVLTVGDTRLPLAGAGMRDHSWGVRDWQGVPYWRWLGMLVDPDTFVLLNTVGTADGGETAGGYLMQDGVLAPLVRARVDGDQLGFTAVATDDRGRGVTLTGGAIAVAPLRQRRDGRLTLVNEGLTELQWGTRSGLAISEWLVQTDA</sequence>
<organism evidence="3">
    <name type="scientific">Paraconexibacter sp. AEG42_29</name>
    <dbReference type="NCBI Taxonomy" id="2997339"/>
    <lineage>
        <taxon>Bacteria</taxon>
        <taxon>Bacillati</taxon>
        <taxon>Actinomycetota</taxon>
        <taxon>Thermoleophilia</taxon>
        <taxon>Solirubrobacterales</taxon>
        <taxon>Paraconexibacteraceae</taxon>
        <taxon>Paraconexibacter</taxon>
    </lineage>
</organism>
<dbReference type="EMBL" id="CP114014">
    <property type="protein sequence ID" value="XAY07154.1"/>
    <property type="molecule type" value="Genomic_DNA"/>
</dbReference>
<dbReference type="KEGG" id="parq:DSM112329_04034"/>
<name>A0AAU7AZR9_9ACTN</name>
<evidence type="ECO:0000313" key="3">
    <source>
        <dbReference type="EMBL" id="XAY07154.1"/>
    </source>
</evidence>
<dbReference type="AlphaFoldDB" id="A0AAU7AZR9"/>
<gene>
    <name evidence="3" type="ORF">DSM112329_04034</name>
</gene>
<accession>A0AAU7AZR9</accession>
<dbReference type="Pfam" id="PF23212">
    <property type="entry name" value="DUF7064"/>
    <property type="match status" value="1"/>
</dbReference>
<feature type="domain" description="DUF7065" evidence="2">
    <location>
        <begin position="130"/>
        <end position="188"/>
    </location>
</feature>
<dbReference type="RefSeq" id="WP_354698360.1">
    <property type="nucleotide sequence ID" value="NZ_CP114014.1"/>
</dbReference>
<dbReference type="InterPro" id="IPR055493">
    <property type="entry name" value="DUF7065"/>
</dbReference>
<evidence type="ECO:0000259" key="2">
    <source>
        <dbReference type="Pfam" id="PF23213"/>
    </source>
</evidence>
<proteinExistence type="predicted"/>
<evidence type="ECO:0008006" key="4">
    <source>
        <dbReference type="Google" id="ProtNLM"/>
    </source>
</evidence>